<name>A0A453QPM6_AEGTS</name>
<reference evidence="2" key="1">
    <citation type="journal article" date="2014" name="Science">
        <title>Ancient hybridizations among the ancestral genomes of bread wheat.</title>
        <authorList>
            <consortium name="International Wheat Genome Sequencing Consortium,"/>
            <person name="Marcussen T."/>
            <person name="Sandve S.R."/>
            <person name="Heier L."/>
            <person name="Spannagl M."/>
            <person name="Pfeifer M."/>
            <person name="Jakobsen K.S."/>
            <person name="Wulff B.B."/>
            <person name="Steuernagel B."/>
            <person name="Mayer K.F."/>
            <person name="Olsen O.A."/>
        </authorList>
    </citation>
    <scope>NUCLEOTIDE SEQUENCE [LARGE SCALE GENOMIC DNA]</scope>
    <source>
        <strain evidence="2">cv. AL8/78</strain>
    </source>
</reference>
<evidence type="ECO:0000313" key="1">
    <source>
        <dbReference type="EnsemblPlants" id="AET7Gv20268200.1"/>
    </source>
</evidence>
<dbReference type="Gramene" id="AET7Gv20268200.1">
    <property type="protein sequence ID" value="AET7Gv20268200.1"/>
    <property type="gene ID" value="AET7Gv20268200"/>
</dbReference>
<dbReference type="PANTHER" id="PTHR36140:SF3">
    <property type="entry name" value="F-BOX DOMAIN-CONTAINING PROTEIN"/>
    <property type="match status" value="1"/>
</dbReference>
<dbReference type="PANTHER" id="PTHR36140">
    <property type="entry name" value="F-BOX DOMAIN-CONTAINING PROTEIN-RELATED"/>
    <property type="match status" value="1"/>
</dbReference>
<keyword evidence="2" id="KW-1185">Reference proteome</keyword>
<dbReference type="AlphaFoldDB" id="A0A453QPM6"/>
<dbReference type="EnsemblPlants" id="AET7Gv20268200.1">
    <property type="protein sequence ID" value="AET7Gv20268200.1"/>
    <property type="gene ID" value="AET7Gv20268200"/>
</dbReference>
<sequence length="97" mass="10744">VELIQVEQHLPADVTKVQLRWFCEKSGVVLFTAGYRDGRSEVYALSIDKQEVQKVASHDAGGGGGDPWENLHGYEMDRAAYLATLGVGYHTRGYCLD</sequence>
<proteinExistence type="predicted"/>
<protein>
    <submittedName>
        <fullName evidence="1">Uncharacterized protein</fullName>
    </submittedName>
</protein>
<reference evidence="2" key="2">
    <citation type="journal article" date="2017" name="Nat. Plants">
        <title>The Aegilops tauschii genome reveals multiple impacts of transposons.</title>
        <authorList>
            <person name="Zhao G."/>
            <person name="Zou C."/>
            <person name="Li K."/>
            <person name="Wang K."/>
            <person name="Li T."/>
            <person name="Gao L."/>
            <person name="Zhang X."/>
            <person name="Wang H."/>
            <person name="Yang Z."/>
            <person name="Liu X."/>
            <person name="Jiang W."/>
            <person name="Mao L."/>
            <person name="Kong X."/>
            <person name="Jiao Y."/>
            <person name="Jia J."/>
        </authorList>
    </citation>
    <scope>NUCLEOTIDE SEQUENCE [LARGE SCALE GENOMIC DNA]</scope>
    <source>
        <strain evidence="2">cv. AL8/78</strain>
    </source>
</reference>
<reference evidence="1" key="5">
    <citation type="journal article" date="2021" name="G3 (Bethesda)">
        <title>Aegilops tauschii genome assembly Aet v5.0 features greater sequence contiguity and improved annotation.</title>
        <authorList>
            <person name="Wang L."/>
            <person name="Zhu T."/>
            <person name="Rodriguez J.C."/>
            <person name="Deal K.R."/>
            <person name="Dubcovsky J."/>
            <person name="McGuire P.E."/>
            <person name="Lux T."/>
            <person name="Spannagl M."/>
            <person name="Mayer K.F.X."/>
            <person name="Baldrich P."/>
            <person name="Meyers B.C."/>
            <person name="Huo N."/>
            <person name="Gu Y.Q."/>
            <person name="Zhou H."/>
            <person name="Devos K.M."/>
            <person name="Bennetzen J.L."/>
            <person name="Unver T."/>
            <person name="Budak H."/>
            <person name="Gulick P.J."/>
            <person name="Galiba G."/>
            <person name="Kalapos B."/>
            <person name="Nelson D.R."/>
            <person name="Li P."/>
            <person name="You F.M."/>
            <person name="Luo M.C."/>
            <person name="Dvorak J."/>
        </authorList>
    </citation>
    <scope>NUCLEOTIDE SEQUENCE [LARGE SCALE GENOMIC DNA]</scope>
    <source>
        <strain evidence="1">cv. AL8/78</strain>
    </source>
</reference>
<evidence type="ECO:0000313" key="2">
    <source>
        <dbReference type="Proteomes" id="UP000015105"/>
    </source>
</evidence>
<reference evidence="1" key="3">
    <citation type="journal article" date="2017" name="Nature">
        <title>Genome sequence of the progenitor of the wheat D genome Aegilops tauschii.</title>
        <authorList>
            <person name="Luo M.C."/>
            <person name="Gu Y.Q."/>
            <person name="Puiu D."/>
            <person name="Wang H."/>
            <person name="Twardziok S.O."/>
            <person name="Deal K.R."/>
            <person name="Huo N."/>
            <person name="Zhu T."/>
            <person name="Wang L."/>
            <person name="Wang Y."/>
            <person name="McGuire P.E."/>
            <person name="Liu S."/>
            <person name="Long H."/>
            <person name="Ramasamy R.K."/>
            <person name="Rodriguez J.C."/>
            <person name="Van S.L."/>
            <person name="Yuan L."/>
            <person name="Wang Z."/>
            <person name="Xia Z."/>
            <person name="Xiao L."/>
            <person name="Anderson O.D."/>
            <person name="Ouyang S."/>
            <person name="Liang Y."/>
            <person name="Zimin A.V."/>
            <person name="Pertea G."/>
            <person name="Qi P."/>
            <person name="Bennetzen J.L."/>
            <person name="Dai X."/>
            <person name="Dawson M.W."/>
            <person name="Muller H.G."/>
            <person name="Kugler K."/>
            <person name="Rivarola-Duarte L."/>
            <person name="Spannagl M."/>
            <person name="Mayer K.F.X."/>
            <person name="Lu F.H."/>
            <person name="Bevan M.W."/>
            <person name="Leroy P."/>
            <person name="Li P."/>
            <person name="You F.M."/>
            <person name="Sun Q."/>
            <person name="Liu Z."/>
            <person name="Lyons E."/>
            <person name="Wicker T."/>
            <person name="Salzberg S.L."/>
            <person name="Devos K.M."/>
            <person name="Dvorak J."/>
        </authorList>
    </citation>
    <scope>NUCLEOTIDE SEQUENCE [LARGE SCALE GENOMIC DNA]</scope>
    <source>
        <strain evidence="1">cv. AL8/78</strain>
    </source>
</reference>
<dbReference type="Proteomes" id="UP000015105">
    <property type="component" value="Chromosome 7D"/>
</dbReference>
<organism evidence="1 2">
    <name type="scientific">Aegilops tauschii subsp. strangulata</name>
    <name type="common">Goatgrass</name>
    <dbReference type="NCBI Taxonomy" id="200361"/>
    <lineage>
        <taxon>Eukaryota</taxon>
        <taxon>Viridiplantae</taxon>
        <taxon>Streptophyta</taxon>
        <taxon>Embryophyta</taxon>
        <taxon>Tracheophyta</taxon>
        <taxon>Spermatophyta</taxon>
        <taxon>Magnoliopsida</taxon>
        <taxon>Liliopsida</taxon>
        <taxon>Poales</taxon>
        <taxon>Poaceae</taxon>
        <taxon>BOP clade</taxon>
        <taxon>Pooideae</taxon>
        <taxon>Triticodae</taxon>
        <taxon>Triticeae</taxon>
        <taxon>Triticinae</taxon>
        <taxon>Aegilops</taxon>
    </lineage>
</organism>
<accession>A0A453QPM6</accession>
<reference evidence="1" key="4">
    <citation type="submission" date="2019-03" db="UniProtKB">
        <authorList>
            <consortium name="EnsemblPlants"/>
        </authorList>
    </citation>
    <scope>IDENTIFICATION</scope>
</reference>